<dbReference type="PANTHER" id="PTHR45527:SF1">
    <property type="entry name" value="FATTY ACID SYNTHASE"/>
    <property type="match status" value="1"/>
</dbReference>
<feature type="transmembrane region" description="Helical" evidence="2">
    <location>
        <begin position="1264"/>
        <end position="1297"/>
    </location>
</feature>
<evidence type="ECO:0000313" key="7">
    <source>
        <dbReference type="Proteomes" id="UP001152797"/>
    </source>
</evidence>
<dbReference type="SUPFAM" id="SSF56801">
    <property type="entry name" value="Acetyl-CoA synthetase-like"/>
    <property type="match status" value="1"/>
</dbReference>
<dbReference type="GO" id="GO:0043041">
    <property type="term" value="P:amino acid activation for nonribosomal peptide biosynthetic process"/>
    <property type="evidence" value="ECO:0007669"/>
    <property type="project" value="TreeGrafter"/>
</dbReference>
<evidence type="ECO:0000259" key="3">
    <source>
        <dbReference type="Pfam" id="PF00501"/>
    </source>
</evidence>
<keyword evidence="2" id="KW-0472">Membrane</keyword>
<sequence>MFDFDELSGEESEAKQQLQPQEVHQLSEAAVKTHGSEPSKPSLETCVKVSHAIHGWTIAVFLPEKALFKDLRHSLATYFLQDSKVSSFSGQLMHKEGGVYRPYKDKDAIGSTREVLLAGFDGEPPENGLEIHVAEEDLKDCQDLTEVVRPASLDGFLILQKELKAGFADESFQEKLRQLQEQCERRELAKTKFLAERQKLFLTVQSEVLPRYGYEGSSNGVYKMMGDMKPYIKDPQFIELADEINCLLGINYSPSESWESLSDNCQKLNEEKVGPVGPVGPVGAGRRGYPHELRPPMGLLGPVPSLLNGKPLRVIELFDDQVKNNPSAIALVVPDAGRSSKEISYKELGAYVDEVSECLVSLGISCDAVVGLMMDRCVAQVIAVFGTLKAGAAFLPIDNDAPLARKTFLLHESEAAALIAVSGDQTAHDVAVEMGCHFLSLPANGGNALKLQRRQRSRTHSFSERDELEVTAAGGKAAAYRRPEADDMALLIYTSGTTGAPKGIVYDHAHLMHGVHFFGEQCEMTSSSVALLKSPYFWAIIEWEMFPALTRGAKLVVASANGHKSPEYLANTIAAEEVSVLMITPQVMDLVLDVHDSQGNARPLRSVKHIVTVGEPLGCALANRVMQTRGLEAQLHNFYGASESSCTVYTVPKTGVDLEVFPSKAPCGRPQPHSAVYVMREEGDPAVLVQVANGEAGEICFGGVLAACYWKHPELSEEKWVDTQAYGRLYRTGDRGKWTAGQLEVIGRVDRQVKIRGVRVEPEEVEAVLRRFTYTNEEDNHLELESGTSQRPALKEVAVVASREPAELVAFVSLREGLREGITSETLRAHCQANLTPSYVPKFFVVLPELPKLPNGKSNLKELAEMATNHVVEEGEVVMDSLGQMKKLSKWAIFENQVIHRCYAWWMIGVLTDHYMRCAIDSYSIGDSTYYWPFCTTLARSSVKPWTEIIVRSLGNDQDLFGFIMLGAYQDSRPAPGGKPQVNFGMKDLFVLLVYMAMALPLPQILHFFFRSFAWPITWGTTAEGDIRPPPTNEWGWPYMQVNSYTSDHRWYLGMVFCARAYLAIFERLQAPGWLQGILATIPCLLPDSSFEGVTTRPFTFDVCAKDSAPVYVMWTFSWIFRNFGTGCAMYMRWVSWYLAFYVWCYHYLRPTVTSLSKRLPKGRTWAAASLSASMMIGVMMAMFHYPNNVLEKGTGMEWAWLELSVDIIQPTLFVLGMTYLPIDLTWWGNTTLGAYVFHFYFRDHVANWTMAICNYLTWDETGILVVLVIFLMCLLFTTFLGPLGHYILLSPALLYARVQRILSR</sequence>
<dbReference type="GO" id="GO:0031177">
    <property type="term" value="F:phosphopantetheine binding"/>
    <property type="evidence" value="ECO:0007669"/>
    <property type="project" value="TreeGrafter"/>
</dbReference>
<feature type="region of interest" description="Disordered" evidence="1">
    <location>
        <begin position="1"/>
        <end position="42"/>
    </location>
</feature>
<dbReference type="PANTHER" id="PTHR45527">
    <property type="entry name" value="NONRIBOSOMAL PEPTIDE SYNTHETASE"/>
    <property type="match status" value="1"/>
</dbReference>
<dbReference type="InterPro" id="IPR000873">
    <property type="entry name" value="AMP-dep_synth/lig_dom"/>
</dbReference>
<feature type="compositionally biased region" description="Polar residues" evidence="1">
    <location>
        <begin position="15"/>
        <end position="24"/>
    </location>
</feature>
<proteinExistence type="predicted"/>
<dbReference type="EMBL" id="CAMXCT020006653">
    <property type="protein sequence ID" value="CAL1171084.1"/>
    <property type="molecule type" value="Genomic_DNA"/>
</dbReference>
<feature type="transmembrane region" description="Helical" evidence="2">
    <location>
        <begin position="1169"/>
        <end position="1187"/>
    </location>
</feature>
<accession>A0A9P1M3E9</accession>
<reference evidence="6 7" key="2">
    <citation type="submission" date="2024-05" db="EMBL/GenBank/DDBJ databases">
        <authorList>
            <person name="Chen Y."/>
            <person name="Shah S."/>
            <person name="Dougan E. K."/>
            <person name="Thang M."/>
            <person name="Chan C."/>
        </authorList>
    </citation>
    <scope>NUCLEOTIDE SEQUENCE [LARGE SCALE GENOMIC DNA]</scope>
</reference>
<feature type="transmembrane region" description="Helical" evidence="2">
    <location>
        <begin position="1199"/>
        <end position="1223"/>
    </location>
</feature>
<feature type="domain" description="AMP-dependent synthetase/ligase" evidence="3">
    <location>
        <begin position="318"/>
        <end position="710"/>
    </location>
</feature>
<evidence type="ECO:0000313" key="6">
    <source>
        <dbReference type="EMBL" id="CAL4805021.1"/>
    </source>
</evidence>
<feature type="transmembrane region" description="Helical" evidence="2">
    <location>
        <begin position="989"/>
        <end position="1010"/>
    </location>
</feature>
<dbReference type="CDD" id="cd05930">
    <property type="entry name" value="A_NRPS"/>
    <property type="match status" value="1"/>
</dbReference>
<evidence type="ECO:0000256" key="2">
    <source>
        <dbReference type="SAM" id="Phobius"/>
    </source>
</evidence>
<dbReference type="InterPro" id="IPR042099">
    <property type="entry name" value="ANL_N_sf"/>
</dbReference>
<dbReference type="GO" id="GO:0044550">
    <property type="term" value="P:secondary metabolite biosynthetic process"/>
    <property type="evidence" value="ECO:0007669"/>
    <property type="project" value="TreeGrafter"/>
</dbReference>
<reference evidence="5" key="1">
    <citation type="submission" date="2022-10" db="EMBL/GenBank/DDBJ databases">
        <authorList>
            <person name="Chen Y."/>
            <person name="Dougan E. K."/>
            <person name="Chan C."/>
            <person name="Rhodes N."/>
            <person name="Thang M."/>
        </authorList>
    </citation>
    <scope>NUCLEOTIDE SEQUENCE</scope>
</reference>
<dbReference type="Pfam" id="PF13193">
    <property type="entry name" value="AMP-binding_C"/>
    <property type="match status" value="1"/>
</dbReference>
<dbReference type="EMBL" id="CAMXCT030006653">
    <property type="protein sequence ID" value="CAL4805021.1"/>
    <property type="molecule type" value="Genomic_DNA"/>
</dbReference>
<organism evidence="5">
    <name type="scientific">Cladocopium goreaui</name>
    <dbReference type="NCBI Taxonomy" id="2562237"/>
    <lineage>
        <taxon>Eukaryota</taxon>
        <taxon>Sar</taxon>
        <taxon>Alveolata</taxon>
        <taxon>Dinophyceae</taxon>
        <taxon>Suessiales</taxon>
        <taxon>Symbiodiniaceae</taxon>
        <taxon>Cladocopium</taxon>
    </lineage>
</organism>
<name>A0A9P1M3E9_9DINO</name>
<keyword evidence="7" id="KW-1185">Reference proteome</keyword>
<dbReference type="GO" id="GO:0005737">
    <property type="term" value="C:cytoplasm"/>
    <property type="evidence" value="ECO:0007669"/>
    <property type="project" value="TreeGrafter"/>
</dbReference>
<gene>
    <name evidence="5" type="ORF">C1SCF055_LOCUS42332</name>
</gene>
<dbReference type="InterPro" id="IPR045851">
    <property type="entry name" value="AMP-bd_C_sf"/>
</dbReference>
<keyword evidence="2" id="KW-1133">Transmembrane helix</keyword>
<feature type="compositionally biased region" description="Acidic residues" evidence="1">
    <location>
        <begin position="1"/>
        <end position="11"/>
    </location>
</feature>
<dbReference type="OrthoDB" id="418742at2759"/>
<feature type="transmembrane region" description="Helical" evidence="2">
    <location>
        <begin position="1131"/>
        <end position="1149"/>
    </location>
</feature>
<dbReference type="PROSITE" id="PS00455">
    <property type="entry name" value="AMP_BINDING"/>
    <property type="match status" value="1"/>
</dbReference>
<dbReference type="Gene3D" id="3.40.50.12780">
    <property type="entry name" value="N-terminal domain of ligase-like"/>
    <property type="match status" value="1"/>
</dbReference>
<dbReference type="InterPro" id="IPR025110">
    <property type="entry name" value="AMP-bd_C"/>
</dbReference>
<dbReference type="InterPro" id="IPR020845">
    <property type="entry name" value="AMP-binding_CS"/>
</dbReference>
<dbReference type="Pfam" id="PF00501">
    <property type="entry name" value="AMP-binding"/>
    <property type="match status" value="1"/>
</dbReference>
<evidence type="ECO:0000256" key="1">
    <source>
        <dbReference type="SAM" id="MobiDB-lite"/>
    </source>
</evidence>
<keyword evidence="2" id="KW-0812">Transmembrane</keyword>
<evidence type="ECO:0000313" key="5">
    <source>
        <dbReference type="EMBL" id="CAI4017709.1"/>
    </source>
</evidence>
<dbReference type="Proteomes" id="UP001152797">
    <property type="component" value="Unassembled WGS sequence"/>
</dbReference>
<protein>
    <submittedName>
        <fullName evidence="6">Tyrocidine synthase 1 (Tyrocidine synthase I)</fullName>
    </submittedName>
</protein>
<comment type="caution">
    <text evidence="5">The sequence shown here is derived from an EMBL/GenBank/DDBJ whole genome shotgun (WGS) entry which is preliminary data.</text>
</comment>
<feature type="domain" description="AMP-binding enzyme C-terminal" evidence="4">
    <location>
        <begin position="783"/>
        <end position="857"/>
    </location>
</feature>
<dbReference type="EMBL" id="CAMXCT010006653">
    <property type="protein sequence ID" value="CAI4017709.1"/>
    <property type="molecule type" value="Genomic_DNA"/>
</dbReference>
<evidence type="ECO:0000259" key="4">
    <source>
        <dbReference type="Pfam" id="PF13193"/>
    </source>
</evidence>
<dbReference type="Gene3D" id="3.30.300.30">
    <property type="match status" value="1"/>
</dbReference>